<dbReference type="AlphaFoldDB" id="A0A0F9ETT0"/>
<feature type="compositionally biased region" description="Polar residues" evidence="1">
    <location>
        <begin position="1"/>
        <end position="13"/>
    </location>
</feature>
<evidence type="ECO:0000256" key="1">
    <source>
        <dbReference type="SAM" id="MobiDB-lite"/>
    </source>
</evidence>
<organism evidence="2">
    <name type="scientific">marine sediment metagenome</name>
    <dbReference type="NCBI Taxonomy" id="412755"/>
    <lineage>
        <taxon>unclassified sequences</taxon>
        <taxon>metagenomes</taxon>
        <taxon>ecological metagenomes</taxon>
    </lineage>
</organism>
<gene>
    <name evidence="2" type="ORF">LCGC14_2326200</name>
</gene>
<protein>
    <submittedName>
        <fullName evidence="2">Uncharacterized protein</fullName>
    </submittedName>
</protein>
<feature type="region of interest" description="Disordered" evidence="1">
    <location>
        <begin position="1"/>
        <end position="44"/>
    </location>
</feature>
<accession>A0A0F9ETT0</accession>
<sequence>MTTPTDSLFSSNWHPHGLGLAGGAAAGAMQGGRRGNPPARSRRPTWCAGCGRSRCWTKRRSGSS</sequence>
<feature type="compositionally biased region" description="Gly residues" evidence="1">
    <location>
        <begin position="19"/>
        <end position="34"/>
    </location>
</feature>
<comment type="caution">
    <text evidence="2">The sequence shown here is derived from an EMBL/GenBank/DDBJ whole genome shotgun (WGS) entry which is preliminary data.</text>
</comment>
<dbReference type="EMBL" id="LAZR01033339">
    <property type="protein sequence ID" value="KKL48365.1"/>
    <property type="molecule type" value="Genomic_DNA"/>
</dbReference>
<name>A0A0F9ETT0_9ZZZZ</name>
<proteinExistence type="predicted"/>
<evidence type="ECO:0000313" key="2">
    <source>
        <dbReference type="EMBL" id="KKL48365.1"/>
    </source>
</evidence>
<reference evidence="2" key="1">
    <citation type="journal article" date="2015" name="Nature">
        <title>Complex archaea that bridge the gap between prokaryotes and eukaryotes.</title>
        <authorList>
            <person name="Spang A."/>
            <person name="Saw J.H."/>
            <person name="Jorgensen S.L."/>
            <person name="Zaremba-Niedzwiedzka K."/>
            <person name="Martijn J."/>
            <person name="Lind A.E."/>
            <person name="van Eijk R."/>
            <person name="Schleper C."/>
            <person name="Guy L."/>
            <person name="Ettema T.J."/>
        </authorList>
    </citation>
    <scope>NUCLEOTIDE SEQUENCE</scope>
</reference>
<feature type="non-terminal residue" evidence="2">
    <location>
        <position position="64"/>
    </location>
</feature>